<gene>
    <name evidence="1" type="ORF">MKW94_023336</name>
</gene>
<proteinExistence type="predicted"/>
<accession>A0AA41VF48</accession>
<reference evidence="1" key="1">
    <citation type="submission" date="2022-03" db="EMBL/GenBank/DDBJ databases">
        <title>A functionally conserved STORR gene fusion in Papaver species that diverged 16.8 million years ago.</title>
        <authorList>
            <person name="Catania T."/>
        </authorList>
    </citation>
    <scope>NUCLEOTIDE SEQUENCE</scope>
    <source>
        <strain evidence="1">S-191538</strain>
    </source>
</reference>
<comment type="caution">
    <text evidence="1">The sequence shown here is derived from an EMBL/GenBank/DDBJ whole genome shotgun (WGS) entry which is preliminary data.</text>
</comment>
<dbReference type="EMBL" id="JAJJMA010209000">
    <property type="protein sequence ID" value="MCL7040134.1"/>
    <property type="molecule type" value="Genomic_DNA"/>
</dbReference>
<evidence type="ECO:0000313" key="1">
    <source>
        <dbReference type="EMBL" id="MCL7040134.1"/>
    </source>
</evidence>
<protein>
    <submittedName>
        <fullName evidence="1">Uncharacterized protein</fullName>
    </submittedName>
</protein>
<keyword evidence="2" id="KW-1185">Reference proteome</keyword>
<dbReference type="Proteomes" id="UP001177140">
    <property type="component" value="Unassembled WGS sequence"/>
</dbReference>
<dbReference type="AlphaFoldDB" id="A0AA41VF48"/>
<name>A0AA41VF48_PAPNU</name>
<evidence type="ECO:0000313" key="2">
    <source>
        <dbReference type="Proteomes" id="UP001177140"/>
    </source>
</evidence>
<sequence length="202" mass="23700">MQYLEQLQQREVAAAAHKKYASLRDDIVLEPKSVSLFSDGIYLEIHFQSKSVELRKTISDFEKTRFSLELAKYVKRTCEKVKRKTIEALAAEILAFFIQPEEGCIEKERCSVEHVEYLLHELVGISFTYTVEKNQSTPAETDIFINFHHEFLQGKDWAVKELRKTLSWIGKDHMDKLRKDEELALIRAHRANRERRFPDVKG</sequence>
<organism evidence="1 2">
    <name type="scientific">Papaver nudicaule</name>
    <name type="common">Iceland poppy</name>
    <dbReference type="NCBI Taxonomy" id="74823"/>
    <lineage>
        <taxon>Eukaryota</taxon>
        <taxon>Viridiplantae</taxon>
        <taxon>Streptophyta</taxon>
        <taxon>Embryophyta</taxon>
        <taxon>Tracheophyta</taxon>
        <taxon>Spermatophyta</taxon>
        <taxon>Magnoliopsida</taxon>
        <taxon>Ranunculales</taxon>
        <taxon>Papaveraceae</taxon>
        <taxon>Papaveroideae</taxon>
        <taxon>Papaver</taxon>
    </lineage>
</organism>